<protein>
    <submittedName>
        <fullName evidence="4">Protein lap4</fullName>
    </submittedName>
</protein>
<organism evidence="4">
    <name type="scientific">Enterobius vermicularis</name>
    <name type="common">Human pinworm</name>
    <dbReference type="NCBI Taxonomy" id="51028"/>
    <lineage>
        <taxon>Eukaryota</taxon>
        <taxon>Metazoa</taxon>
        <taxon>Ecdysozoa</taxon>
        <taxon>Nematoda</taxon>
        <taxon>Chromadorea</taxon>
        <taxon>Rhabditida</taxon>
        <taxon>Spirurina</taxon>
        <taxon>Oxyuridomorpha</taxon>
        <taxon>Oxyuroidea</taxon>
        <taxon>Oxyuridae</taxon>
        <taxon>Enterobius</taxon>
    </lineage>
</organism>
<feature type="compositionally biased region" description="Basic and acidic residues" evidence="1">
    <location>
        <begin position="60"/>
        <end position="71"/>
    </location>
</feature>
<feature type="region of interest" description="Disordered" evidence="1">
    <location>
        <begin position="128"/>
        <end position="149"/>
    </location>
</feature>
<name>A0A0N4VDQ5_ENTVE</name>
<evidence type="ECO:0000313" key="3">
    <source>
        <dbReference type="Proteomes" id="UP000274131"/>
    </source>
</evidence>
<evidence type="ECO:0000313" key="2">
    <source>
        <dbReference type="EMBL" id="VDD93481.1"/>
    </source>
</evidence>
<evidence type="ECO:0000313" key="4">
    <source>
        <dbReference type="WBParaSite" id="EVEC_0000874801-mRNA-1"/>
    </source>
</evidence>
<reference evidence="4" key="1">
    <citation type="submission" date="2017-02" db="UniProtKB">
        <authorList>
            <consortium name="WormBaseParasite"/>
        </authorList>
    </citation>
    <scope>IDENTIFICATION</scope>
</reference>
<evidence type="ECO:0000256" key="1">
    <source>
        <dbReference type="SAM" id="MobiDB-lite"/>
    </source>
</evidence>
<feature type="compositionally biased region" description="Polar residues" evidence="1">
    <location>
        <begin position="183"/>
        <end position="194"/>
    </location>
</feature>
<feature type="compositionally biased region" description="Low complexity" evidence="1">
    <location>
        <begin position="47"/>
        <end position="59"/>
    </location>
</feature>
<dbReference type="AlphaFoldDB" id="A0A0N4VDQ5"/>
<accession>A0A0N4VDQ5</accession>
<dbReference type="WBParaSite" id="EVEC_0000874801-mRNA-1">
    <property type="protein sequence ID" value="EVEC_0000874801-mRNA-1"/>
    <property type="gene ID" value="EVEC_0000874801"/>
</dbReference>
<feature type="region of interest" description="Disordered" evidence="1">
    <location>
        <begin position="19"/>
        <end position="95"/>
    </location>
</feature>
<reference evidence="2 3" key="2">
    <citation type="submission" date="2018-10" db="EMBL/GenBank/DDBJ databases">
        <authorList>
            <consortium name="Pathogen Informatics"/>
        </authorList>
    </citation>
    <scope>NUCLEOTIDE SEQUENCE [LARGE SCALE GENOMIC DNA]</scope>
</reference>
<dbReference type="EMBL" id="UXUI01009325">
    <property type="protein sequence ID" value="VDD93481.1"/>
    <property type="molecule type" value="Genomic_DNA"/>
</dbReference>
<feature type="compositionally biased region" description="Basic and acidic residues" evidence="1">
    <location>
        <begin position="139"/>
        <end position="149"/>
    </location>
</feature>
<dbReference type="Proteomes" id="UP000274131">
    <property type="component" value="Unassembled WGS sequence"/>
</dbReference>
<keyword evidence="3" id="KW-1185">Reference proteome</keyword>
<feature type="region of interest" description="Disordered" evidence="1">
    <location>
        <begin position="183"/>
        <end position="207"/>
    </location>
</feature>
<proteinExistence type="predicted"/>
<feature type="compositionally biased region" description="Basic and acidic residues" evidence="1">
    <location>
        <begin position="195"/>
        <end position="207"/>
    </location>
</feature>
<gene>
    <name evidence="2" type="ORF">EVEC_LOCUS8232</name>
</gene>
<sequence length="207" mass="22760">MLILFSVDKDLQELKSALAKKEKKKAQASPADPDVSTEKNKVDDQVDSSVNRNANAVNADADKSQIAKKGEFSPSYENDNINNGKEPKIPSFLTEALPPPLVIGSQGTVYSDKKAENTKSLEALLKQPNLTSVSVQSTVERENDDDRQLEESDKIMEEKRQKLLNEIASDVIVETLPPLNVVGNTKHTSPNTHENLLKKGEKIENPG</sequence>
<feature type="compositionally biased region" description="Polar residues" evidence="1">
    <location>
        <begin position="128"/>
        <end position="138"/>
    </location>
</feature>